<dbReference type="Proteomes" id="UP000053144">
    <property type="component" value="Chromosome 4"/>
</dbReference>
<proteinExistence type="predicted"/>
<sequence>MGGGAWPFLVGGAICLVNSVNERDLSLLNSYVEVCDALRCSGPHARYTYVFNESIALADRPGKRESSARVDYVPALCTHRPSLLPIEWSGEVLGLRRRGRFAARDVEESGWLFRGWRVGSGSLLCGGGGDVVKVVQVGDGVRVGGRGGGRGAMVKLMMMGVDDTKGSEMKAEEDPPWESLFSKREKWRRWRRGWWWFWWRELSPAKPRRVLVETTVASYGRGVSEFVVQSRRPWVSREGVSWGVGNEDEPPEPLGNSRLESIRLGQAQK</sequence>
<name>A0A0L9UDJ6_PHAAN</name>
<feature type="region of interest" description="Disordered" evidence="1">
    <location>
        <begin position="239"/>
        <end position="269"/>
    </location>
</feature>
<gene>
    <name evidence="2" type="ORF">LR48_Vigan04g102600</name>
</gene>
<reference evidence="3" key="1">
    <citation type="journal article" date="2015" name="Proc. Natl. Acad. Sci. U.S.A.">
        <title>Genome sequencing of adzuki bean (Vigna angularis) provides insight into high starch and low fat accumulation and domestication.</title>
        <authorList>
            <person name="Yang K."/>
            <person name="Tian Z."/>
            <person name="Chen C."/>
            <person name="Luo L."/>
            <person name="Zhao B."/>
            <person name="Wang Z."/>
            <person name="Yu L."/>
            <person name="Li Y."/>
            <person name="Sun Y."/>
            <person name="Li W."/>
            <person name="Chen Y."/>
            <person name="Li Y."/>
            <person name="Zhang Y."/>
            <person name="Ai D."/>
            <person name="Zhao J."/>
            <person name="Shang C."/>
            <person name="Ma Y."/>
            <person name="Wu B."/>
            <person name="Wang M."/>
            <person name="Gao L."/>
            <person name="Sun D."/>
            <person name="Zhang P."/>
            <person name="Guo F."/>
            <person name="Wang W."/>
            <person name="Li Y."/>
            <person name="Wang J."/>
            <person name="Varshney R.K."/>
            <person name="Wang J."/>
            <person name="Ling H.Q."/>
            <person name="Wan P."/>
        </authorList>
    </citation>
    <scope>NUCLEOTIDE SEQUENCE</scope>
    <source>
        <strain evidence="3">cv. Jingnong 6</strain>
    </source>
</reference>
<dbReference type="AlphaFoldDB" id="A0A0L9UDJ6"/>
<evidence type="ECO:0000313" key="2">
    <source>
        <dbReference type="EMBL" id="KOM40828.1"/>
    </source>
</evidence>
<organism evidence="2 3">
    <name type="scientific">Phaseolus angularis</name>
    <name type="common">Azuki bean</name>
    <name type="synonym">Vigna angularis</name>
    <dbReference type="NCBI Taxonomy" id="3914"/>
    <lineage>
        <taxon>Eukaryota</taxon>
        <taxon>Viridiplantae</taxon>
        <taxon>Streptophyta</taxon>
        <taxon>Embryophyta</taxon>
        <taxon>Tracheophyta</taxon>
        <taxon>Spermatophyta</taxon>
        <taxon>Magnoliopsida</taxon>
        <taxon>eudicotyledons</taxon>
        <taxon>Gunneridae</taxon>
        <taxon>Pentapetalae</taxon>
        <taxon>rosids</taxon>
        <taxon>fabids</taxon>
        <taxon>Fabales</taxon>
        <taxon>Fabaceae</taxon>
        <taxon>Papilionoideae</taxon>
        <taxon>50 kb inversion clade</taxon>
        <taxon>NPAAA clade</taxon>
        <taxon>indigoferoid/millettioid clade</taxon>
        <taxon>Phaseoleae</taxon>
        <taxon>Vigna</taxon>
    </lineage>
</organism>
<dbReference type="STRING" id="3914.A0A0L9UDJ6"/>
<dbReference type="EMBL" id="CM003374">
    <property type="protein sequence ID" value="KOM40828.1"/>
    <property type="molecule type" value="Genomic_DNA"/>
</dbReference>
<accession>A0A0L9UDJ6</accession>
<evidence type="ECO:0000313" key="3">
    <source>
        <dbReference type="Proteomes" id="UP000053144"/>
    </source>
</evidence>
<evidence type="ECO:0000256" key="1">
    <source>
        <dbReference type="SAM" id="MobiDB-lite"/>
    </source>
</evidence>
<dbReference type="Gramene" id="KOM40828">
    <property type="protein sequence ID" value="KOM40828"/>
    <property type="gene ID" value="LR48_Vigan04g102600"/>
</dbReference>
<protein>
    <submittedName>
        <fullName evidence="2">Uncharacterized protein</fullName>
    </submittedName>
</protein>